<keyword evidence="3" id="KW-1185">Reference proteome</keyword>
<evidence type="ECO:0000256" key="1">
    <source>
        <dbReference type="SAM" id="MobiDB-lite"/>
    </source>
</evidence>
<dbReference type="PANTHER" id="PTHR35767:SF1">
    <property type="entry name" value="HAPLESS PROTEIN"/>
    <property type="match status" value="1"/>
</dbReference>
<reference evidence="3" key="1">
    <citation type="journal article" date="2019" name="Curr. Biol.">
        <title>Genome Sequence of Striga asiatica Provides Insight into the Evolution of Plant Parasitism.</title>
        <authorList>
            <person name="Yoshida S."/>
            <person name="Kim S."/>
            <person name="Wafula E.K."/>
            <person name="Tanskanen J."/>
            <person name="Kim Y.M."/>
            <person name="Honaas L."/>
            <person name="Yang Z."/>
            <person name="Spallek T."/>
            <person name="Conn C.E."/>
            <person name="Ichihashi Y."/>
            <person name="Cheong K."/>
            <person name="Cui S."/>
            <person name="Der J.P."/>
            <person name="Gundlach H."/>
            <person name="Jiao Y."/>
            <person name="Hori C."/>
            <person name="Ishida J.K."/>
            <person name="Kasahara H."/>
            <person name="Kiba T."/>
            <person name="Kim M.S."/>
            <person name="Koo N."/>
            <person name="Laohavisit A."/>
            <person name="Lee Y.H."/>
            <person name="Lumba S."/>
            <person name="McCourt P."/>
            <person name="Mortimer J.C."/>
            <person name="Mutuku J.M."/>
            <person name="Nomura T."/>
            <person name="Sasaki-Sekimoto Y."/>
            <person name="Seto Y."/>
            <person name="Wang Y."/>
            <person name="Wakatake T."/>
            <person name="Sakakibara H."/>
            <person name="Demura T."/>
            <person name="Yamaguchi S."/>
            <person name="Yoneyama K."/>
            <person name="Manabe R.I."/>
            <person name="Nelson D.C."/>
            <person name="Schulman A.H."/>
            <person name="Timko M.P."/>
            <person name="dePamphilis C.W."/>
            <person name="Choi D."/>
            <person name="Shirasu K."/>
        </authorList>
    </citation>
    <scope>NUCLEOTIDE SEQUENCE [LARGE SCALE GENOMIC DNA]</scope>
    <source>
        <strain evidence="3">cv. UVA1</strain>
    </source>
</reference>
<comment type="caution">
    <text evidence="2">The sequence shown here is derived from an EMBL/GenBank/DDBJ whole genome shotgun (WGS) entry which is preliminary data.</text>
</comment>
<evidence type="ECO:0000313" key="2">
    <source>
        <dbReference type="EMBL" id="GER26634.1"/>
    </source>
</evidence>
<feature type="region of interest" description="Disordered" evidence="1">
    <location>
        <begin position="443"/>
        <end position="462"/>
    </location>
</feature>
<dbReference type="AlphaFoldDB" id="A0A5A7P248"/>
<proteinExistence type="predicted"/>
<evidence type="ECO:0000313" key="3">
    <source>
        <dbReference type="Proteomes" id="UP000325081"/>
    </source>
</evidence>
<gene>
    <name evidence="2" type="ORF">STAS_02284</name>
</gene>
<feature type="compositionally biased region" description="Polar residues" evidence="1">
    <location>
        <begin position="443"/>
        <end position="456"/>
    </location>
</feature>
<sequence>MYKTCFLVERKEPDAPFDVASLLLDFMHQDLVFFQAHFGFLLLRRQHKKEGKVYQQMLSTEKPPPGPYSETSQLKSSCKNLITSDERSFDNNKVDLFEFCQGHINQTTPKFSIRDYVFSSRAKDIETHWPFSPKNLQLCLKLGVKDVLPPFEALESVRNPSSAAKYADQEKFSDLKDQKNSHNPAKNFSWIVKSGKNAVAEQKSNEDSLEMTMGSKMCPVCKIFTSSSNTTLNAHIDQCLSVESNSKWITSSRVVKHRIIRPRKMRLMVDIYETALSCTLEDLDKRNGTNWASNLSDNNINTDMNLIHTNNPSSTNGEDMNEEGDVYFDSNGTKLRILSRFSHVNVDYNKNGEDDRGTMKLFERDKASKTVLDKKMKKCLVQRHKLLKFPRFEHRRFSPRLERSSEVNHPSKITKKPRIKSQCQQPSLDDNKLMKRTNNSLRFSVSSNDNSVSATDQTHKRKLKSVDEYMPCQTNRAGFFSQEFGNDDEDEQNHMIMVPKTNFRRLNEGIQKDFVEKKPEIHHMQNAERKSRNFSIGRSKVSKIYEKKWGFRFLNSDELDRSTYSNHSNESSELNSQLDIINSSLTDTSPAGTPESTEEVEVQDEFVHEANLEIFGKSLAYEEREQEMLGNYCNDVDSIPIPGPPGSFLPSPEHMGSEEVQGNSSLMNFKIHSLQENWRESDSQSSDKSFIFERVPVEAQLKIDRPKANCEYSGPSTTTNHPILRLMGKNLMVVNREETQNLLSSVGSQNEYRTFGHNLYRGPSFLDYSNFHSNLGFKEAYGEVGGLDYIYGSRQARCYPFSNGARKMVESANTMQMPFRGSNGNSVNYNLYVPEDPSVVMNQDSSLTALSSSTGHERSSSSSCFSHGFSLPANFS</sequence>
<dbReference type="Proteomes" id="UP000325081">
    <property type="component" value="Unassembled WGS sequence"/>
</dbReference>
<dbReference type="EMBL" id="BKCP01001113">
    <property type="protein sequence ID" value="GER26634.1"/>
    <property type="molecule type" value="Genomic_DNA"/>
</dbReference>
<organism evidence="2 3">
    <name type="scientific">Striga asiatica</name>
    <name type="common">Asiatic witchweed</name>
    <name type="synonym">Buchnera asiatica</name>
    <dbReference type="NCBI Taxonomy" id="4170"/>
    <lineage>
        <taxon>Eukaryota</taxon>
        <taxon>Viridiplantae</taxon>
        <taxon>Streptophyta</taxon>
        <taxon>Embryophyta</taxon>
        <taxon>Tracheophyta</taxon>
        <taxon>Spermatophyta</taxon>
        <taxon>Magnoliopsida</taxon>
        <taxon>eudicotyledons</taxon>
        <taxon>Gunneridae</taxon>
        <taxon>Pentapetalae</taxon>
        <taxon>asterids</taxon>
        <taxon>lamiids</taxon>
        <taxon>Lamiales</taxon>
        <taxon>Orobanchaceae</taxon>
        <taxon>Buchnereae</taxon>
        <taxon>Striga</taxon>
    </lineage>
</organism>
<dbReference type="Gene3D" id="3.30.160.60">
    <property type="entry name" value="Classic Zinc Finger"/>
    <property type="match status" value="1"/>
</dbReference>
<protein>
    <submittedName>
        <fullName evidence="2">Hapless 8</fullName>
    </submittedName>
</protein>
<accession>A0A5A7P248</accession>
<name>A0A5A7P248_STRAF</name>
<dbReference type="OrthoDB" id="1929441at2759"/>
<dbReference type="PANTHER" id="PTHR35767">
    <property type="entry name" value="HAPLESS PROTEIN"/>
    <property type="match status" value="1"/>
</dbReference>